<protein>
    <submittedName>
        <fullName evidence="2">Uncharacterized protein</fullName>
    </submittedName>
</protein>
<reference evidence="2 3" key="1">
    <citation type="submission" date="2018-05" db="EMBL/GenBank/DDBJ databases">
        <title>Streptomyces venezuelae.</title>
        <authorList>
            <person name="Kim W."/>
            <person name="Lee N."/>
            <person name="Cho B.-K."/>
        </authorList>
    </citation>
    <scope>NUCLEOTIDE SEQUENCE [LARGE SCALE GENOMIC DNA]</scope>
    <source>
        <strain evidence="2 3">ATCC 21018</strain>
    </source>
</reference>
<evidence type="ECO:0000313" key="3">
    <source>
        <dbReference type="Proteomes" id="UP000324101"/>
    </source>
</evidence>
<evidence type="ECO:0000256" key="1">
    <source>
        <dbReference type="SAM" id="MobiDB-lite"/>
    </source>
</evidence>
<dbReference type="EMBL" id="CP029189">
    <property type="protein sequence ID" value="QES53240.1"/>
    <property type="molecule type" value="Genomic_DNA"/>
</dbReference>
<organism evidence="2 3">
    <name type="scientific">Streptomyces venezuelae</name>
    <dbReference type="NCBI Taxonomy" id="54571"/>
    <lineage>
        <taxon>Bacteria</taxon>
        <taxon>Bacillati</taxon>
        <taxon>Actinomycetota</taxon>
        <taxon>Actinomycetes</taxon>
        <taxon>Kitasatosporales</taxon>
        <taxon>Streptomycetaceae</taxon>
        <taxon>Streptomyces</taxon>
    </lineage>
</organism>
<evidence type="ECO:0000313" key="2">
    <source>
        <dbReference type="EMBL" id="QES53240.1"/>
    </source>
</evidence>
<dbReference type="Proteomes" id="UP000324101">
    <property type="component" value="Chromosome"/>
</dbReference>
<proteinExistence type="predicted"/>
<feature type="region of interest" description="Disordered" evidence="1">
    <location>
        <begin position="105"/>
        <end position="124"/>
    </location>
</feature>
<accession>A0A5P2DF83</accession>
<dbReference type="RefSeq" id="WP_150255833.1">
    <property type="nucleotide sequence ID" value="NZ_CP029189.1"/>
</dbReference>
<gene>
    <name evidence="2" type="ORF">DEJ51_02395</name>
</gene>
<name>A0A5P2DF83_STRVZ</name>
<sequence>MDIDAWRREDPEFTRAVTQIHEPGALPTDPGIPDRHAYWELLPPDVRARLLEKAGRCLTWWAGPDADGRPGALAVGDRGLCRVGQVLRDGVAEFRGQRTRVEPGSLRSRTFDGSPAPDGRATAPGLPGAPVLRLELDPGAQGVLGHFPLPVQDFLQRPFLAGEARVTADWYYDETVEPERTTWFVALVLSTERALTLAEGTRSLDRGRRPDQAKWHGIQYHQARLAPR</sequence>
<dbReference type="OrthoDB" id="4310850at2"/>
<dbReference type="AlphaFoldDB" id="A0A5P2DF83"/>